<gene>
    <name evidence="2" type="ORF">AB1Y20_005356</name>
</gene>
<dbReference type="EMBL" id="JBGBPQ010000013">
    <property type="protein sequence ID" value="KAL1512084.1"/>
    <property type="molecule type" value="Genomic_DNA"/>
</dbReference>
<feature type="region of interest" description="Disordered" evidence="1">
    <location>
        <begin position="253"/>
        <end position="278"/>
    </location>
</feature>
<organism evidence="2 3">
    <name type="scientific">Prymnesium parvum</name>
    <name type="common">Toxic golden alga</name>
    <dbReference type="NCBI Taxonomy" id="97485"/>
    <lineage>
        <taxon>Eukaryota</taxon>
        <taxon>Haptista</taxon>
        <taxon>Haptophyta</taxon>
        <taxon>Prymnesiophyceae</taxon>
        <taxon>Prymnesiales</taxon>
        <taxon>Prymnesiaceae</taxon>
        <taxon>Prymnesium</taxon>
    </lineage>
</organism>
<protein>
    <submittedName>
        <fullName evidence="2">Uncharacterized protein</fullName>
    </submittedName>
</protein>
<evidence type="ECO:0000313" key="2">
    <source>
        <dbReference type="EMBL" id="KAL1512084.1"/>
    </source>
</evidence>
<proteinExistence type="predicted"/>
<name>A0AB34J6A5_PRYPA</name>
<feature type="compositionally biased region" description="Basic and acidic residues" evidence="1">
    <location>
        <begin position="255"/>
        <end position="278"/>
    </location>
</feature>
<comment type="caution">
    <text evidence="2">The sequence shown here is derived from an EMBL/GenBank/DDBJ whole genome shotgun (WGS) entry which is preliminary data.</text>
</comment>
<accession>A0AB34J6A5</accession>
<sequence>MPLAATLAELEAEATISRVRSALLAHQHEATLGAGAHGAPPPFQEFVAAVVATLHVALPAHHEVLVRAVEMGDGGEAVDAVLQQRIDALRSAAAHAAPFSEPAARAAPSHSFAPIGLTMYAARSLVESLHPSDGAKDERASAVAERMLGGKERGWSHSTLRTAVALIASGRHSQDAHAAESRRTIVTDESRRLMIAESMRASTANPHEFHLEPRPSVRRCSVARASVRGDEAAATPPHRPTLGVRQLARLPGRWKAAEVHPSTDSETRPRTTESRDISHSIGAVLTTGVAKVAKCLEDPFFDSGNRSSLPSSTSNASLPQVSHGYCATSHDTQSMLAHTSFHPCPHARSLAFSLASFL</sequence>
<reference evidence="2 3" key="1">
    <citation type="journal article" date="2024" name="Science">
        <title>Giant polyketide synthase enzymes in the biosynthesis of giant marine polyether toxins.</title>
        <authorList>
            <person name="Fallon T.R."/>
            <person name="Shende V.V."/>
            <person name="Wierzbicki I.H."/>
            <person name="Pendleton A.L."/>
            <person name="Watervoot N.F."/>
            <person name="Auber R.P."/>
            <person name="Gonzalez D.J."/>
            <person name="Wisecaver J.H."/>
            <person name="Moore B.S."/>
        </authorList>
    </citation>
    <scope>NUCLEOTIDE SEQUENCE [LARGE SCALE GENOMIC DNA]</scope>
    <source>
        <strain evidence="2 3">12B1</strain>
    </source>
</reference>
<dbReference type="AlphaFoldDB" id="A0AB34J6A5"/>
<dbReference type="Proteomes" id="UP001515480">
    <property type="component" value="Unassembled WGS sequence"/>
</dbReference>
<evidence type="ECO:0000256" key="1">
    <source>
        <dbReference type="SAM" id="MobiDB-lite"/>
    </source>
</evidence>
<evidence type="ECO:0000313" key="3">
    <source>
        <dbReference type="Proteomes" id="UP001515480"/>
    </source>
</evidence>
<keyword evidence="3" id="KW-1185">Reference proteome</keyword>